<dbReference type="GO" id="GO:1990961">
    <property type="term" value="P:xenobiotic detoxification by transmembrane export across the plasma membrane"/>
    <property type="evidence" value="ECO:0007669"/>
    <property type="project" value="InterPro"/>
</dbReference>
<name>A0A8J5LTQ4_ZINOF</name>
<gene>
    <name evidence="8" type="ORF">ZIOFF_003743</name>
</gene>
<dbReference type="GO" id="GO:0016020">
    <property type="term" value="C:membrane"/>
    <property type="evidence" value="ECO:0007669"/>
    <property type="project" value="UniProtKB-SubCell"/>
</dbReference>
<evidence type="ECO:0000313" key="9">
    <source>
        <dbReference type="Proteomes" id="UP000734854"/>
    </source>
</evidence>
<accession>A0A8J5LTQ4</accession>
<sequence>MKRPPPSASAAPHPQESAATLPPTPTRPRWSFDVAKTMLAELKSQRGIALPLAGMNLTWFAKITVTTAFLGRLGELELAAGTIGFTFANVTGFSVLTGLSAAMEPLCGQAHGARNRALLRKTLLMTTTLLLAASIPIALLWLNVDRLLLRFGQQRDIARLAKRYVQHLLPDLAVTSFLCPLKAYLSSQGVTLPTLFSSAAALAVHVPLNLLFSRAKGIEGVAMVIWLTDLAVAIMLASYVGITEWGKGDGSAEAKGCGSAEANQGPRWWEQSAAEWGTLLRIAAPCCLTTCLEWWCYEILVLLTGRLPDPRQMLSVIAVVLNFDYLLYSAMLSLATCASTRVSNELGAGRPGNARSAAYVSIGVSVLAGLCGGAAMAGARGGWGRLFSREKGIVEGAKKMMLVMAAVEVMNFPVATCGGVVRGTARPCLAMYASLGGFYLVALPSAVAMGFAMRLGLCGLLLGFLVGAMVTASLLVFFVYRIDWNEEANKAEHLTGKTPDEMNENISA</sequence>
<dbReference type="PANTHER" id="PTHR11206">
    <property type="entry name" value="MULTIDRUG RESISTANCE PROTEIN"/>
    <property type="match status" value="1"/>
</dbReference>
<feature type="transmembrane region" description="Helical" evidence="6">
    <location>
        <begin position="459"/>
        <end position="480"/>
    </location>
</feature>
<feature type="transmembrane region" description="Helical" evidence="6">
    <location>
        <begin position="190"/>
        <end position="212"/>
    </location>
</feature>
<feature type="transmembrane region" description="Helical" evidence="6">
    <location>
        <begin position="82"/>
        <end position="102"/>
    </location>
</feature>
<evidence type="ECO:0000256" key="4">
    <source>
        <dbReference type="ARBA" id="ARBA00022989"/>
    </source>
</evidence>
<dbReference type="AlphaFoldDB" id="A0A8J5LTQ4"/>
<dbReference type="InterPro" id="IPR045069">
    <property type="entry name" value="MATE_euk"/>
</dbReference>
<evidence type="ECO:0000313" key="8">
    <source>
        <dbReference type="EMBL" id="KAG6538619.1"/>
    </source>
</evidence>
<feature type="transmembrane region" description="Helical" evidence="6">
    <location>
        <begin position="400"/>
        <end position="423"/>
    </location>
</feature>
<comment type="subcellular location">
    <subcellularLocation>
        <location evidence="1">Membrane</location>
        <topology evidence="1">Multi-pass membrane protein</topology>
    </subcellularLocation>
</comment>
<keyword evidence="3 6" id="KW-0812">Transmembrane</keyword>
<dbReference type="CDD" id="cd13132">
    <property type="entry name" value="MATE_eukaryotic"/>
    <property type="match status" value="1"/>
</dbReference>
<dbReference type="NCBIfam" id="TIGR00797">
    <property type="entry name" value="matE"/>
    <property type="match status" value="1"/>
</dbReference>
<feature type="transmembrane region" description="Helical" evidence="6">
    <location>
        <begin position="429"/>
        <end position="452"/>
    </location>
</feature>
<feature type="transmembrane region" description="Helical" evidence="6">
    <location>
        <begin position="224"/>
        <end position="242"/>
    </location>
</feature>
<dbReference type="InterPro" id="IPR002528">
    <property type="entry name" value="MATE_fam"/>
</dbReference>
<feature type="region of interest" description="Disordered" evidence="7">
    <location>
        <begin position="1"/>
        <end position="27"/>
    </location>
</feature>
<evidence type="ECO:0000256" key="3">
    <source>
        <dbReference type="ARBA" id="ARBA00022692"/>
    </source>
</evidence>
<evidence type="ECO:0000256" key="7">
    <source>
        <dbReference type="SAM" id="MobiDB-lite"/>
    </source>
</evidence>
<organism evidence="8 9">
    <name type="scientific">Zingiber officinale</name>
    <name type="common">Ginger</name>
    <name type="synonym">Amomum zingiber</name>
    <dbReference type="NCBI Taxonomy" id="94328"/>
    <lineage>
        <taxon>Eukaryota</taxon>
        <taxon>Viridiplantae</taxon>
        <taxon>Streptophyta</taxon>
        <taxon>Embryophyta</taxon>
        <taxon>Tracheophyta</taxon>
        <taxon>Spermatophyta</taxon>
        <taxon>Magnoliopsida</taxon>
        <taxon>Liliopsida</taxon>
        <taxon>Zingiberales</taxon>
        <taxon>Zingiberaceae</taxon>
        <taxon>Zingiber</taxon>
    </lineage>
</organism>
<dbReference type="GO" id="GO:0015297">
    <property type="term" value="F:antiporter activity"/>
    <property type="evidence" value="ECO:0007669"/>
    <property type="project" value="InterPro"/>
</dbReference>
<dbReference type="GO" id="GO:0042910">
    <property type="term" value="F:xenobiotic transmembrane transporter activity"/>
    <property type="evidence" value="ECO:0007669"/>
    <property type="project" value="InterPro"/>
</dbReference>
<feature type="transmembrane region" description="Helical" evidence="6">
    <location>
        <begin position="315"/>
        <end position="336"/>
    </location>
</feature>
<comment type="caution">
    <text evidence="8">The sequence shown here is derived from an EMBL/GenBank/DDBJ whole genome shotgun (WGS) entry which is preliminary data.</text>
</comment>
<keyword evidence="4 6" id="KW-1133">Transmembrane helix</keyword>
<feature type="transmembrane region" description="Helical" evidence="6">
    <location>
        <begin position="356"/>
        <end position="379"/>
    </location>
</feature>
<feature type="compositionally biased region" description="Low complexity" evidence="7">
    <location>
        <begin position="8"/>
        <end position="19"/>
    </location>
</feature>
<dbReference type="Proteomes" id="UP000734854">
    <property type="component" value="Unassembled WGS sequence"/>
</dbReference>
<dbReference type="OrthoDB" id="2126698at2759"/>
<protein>
    <recommendedName>
        <fullName evidence="6">Protein DETOXIFICATION</fullName>
    </recommendedName>
    <alternativeName>
        <fullName evidence="6">Multidrug and toxic compound extrusion protein</fullName>
    </alternativeName>
</protein>
<feature type="transmembrane region" description="Helical" evidence="6">
    <location>
        <begin position="48"/>
        <end position="70"/>
    </location>
</feature>
<evidence type="ECO:0000256" key="5">
    <source>
        <dbReference type="ARBA" id="ARBA00023136"/>
    </source>
</evidence>
<evidence type="ECO:0000256" key="2">
    <source>
        <dbReference type="ARBA" id="ARBA00010199"/>
    </source>
</evidence>
<evidence type="ECO:0000256" key="6">
    <source>
        <dbReference type="RuleBase" id="RU004914"/>
    </source>
</evidence>
<comment type="similarity">
    <text evidence="2 6">Belongs to the multi antimicrobial extrusion (MATE) (TC 2.A.66.1) family.</text>
</comment>
<reference evidence="8 9" key="1">
    <citation type="submission" date="2020-08" db="EMBL/GenBank/DDBJ databases">
        <title>Plant Genome Project.</title>
        <authorList>
            <person name="Zhang R.-G."/>
        </authorList>
    </citation>
    <scope>NUCLEOTIDE SEQUENCE [LARGE SCALE GENOMIC DNA]</scope>
    <source>
        <tissue evidence="8">Rhizome</tissue>
    </source>
</reference>
<evidence type="ECO:0000256" key="1">
    <source>
        <dbReference type="ARBA" id="ARBA00004141"/>
    </source>
</evidence>
<dbReference type="EMBL" id="JACMSC010000001">
    <property type="protein sequence ID" value="KAG6538619.1"/>
    <property type="molecule type" value="Genomic_DNA"/>
</dbReference>
<keyword evidence="9" id="KW-1185">Reference proteome</keyword>
<keyword evidence="5 6" id="KW-0472">Membrane</keyword>
<proteinExistence type="inferred from homology"/>
<feature type="transmembrane region" description="Helical" evidence="6">
    <location>
        <begin position="123"/>
        <end position="142"/>
    </location>
</feature>
<dbReference type="Pfam" id="PF01554">
    <property type="entry name" value="MatE"/>
    <property type="match status" value="2"/>
</dbReference>